<dbReference type="PANTHER" id="PTHR46696">
    <property type="entry name" value="P450, PUTATIVE (EUROFUNG)-RELATED"/>
    <property type="match status" value="1"/>
</dbReference>
<dbReference type="FunFam" id="1.10.630.10:FF:000018">
    <property type="entry name" value="Cytochrome P450 monooxygenase"/>
    <property type="match status" value="1"/>
</dbReference>
<gene>
    <name evidence="9" type="ORF">BJ958_004390</name>
</gene>
<dbReference type="InterPro" id="IPR036396">
    <property type="entry name" value="Cyt_P450_sf"/>
</dbReference>
<dbReference type="GO" id="GO:0004497">
    <property type="term" value="F:monooxygenase activity"/>
    <property type="evidence" value="ECO:0007669"/>
    <property type="project" value="UniProtKB-KW"/>
</dbReference>
<evidence type="ECO:0000256" key="3">
    <source>
        <dbReference type="ARBA" id="ARBA00022723"/>
    </source>
</evidence>
<dbReference type="PROSITE" id="PS00086">
    <property type="entry name" value="CYTOCHROME_P450"/>
    <property type="match status" value="1"/>
</dbReference>
<evidence type="ECO:0000313" key="9">
    <source>
        <dbReference type="EMBL" id="NYD32844.1"/>
    </source>
</evidence>
<keyword evidence="2 7" id="KW-0349">Heme</keyword>
<dbReference type="GO" id="GO:0005506">
    <property type="term" value="F:iron ion binding"/>
    <property type="evidence" value="ECO:0007669"/>
    <property type="project" value="InterPro"/>
</dbReference>
<keyword evidence="3 7" id="KW-0479">Metal-binding</keyword>
<reference evidence="9 10" key="1">
    <citation type="submission" date="2020-07" db="EMBL/GenBank/DDBJ databases">
        <title>Sequencing the genomes of 1000 actinobacteria strains.</title>
        <authorList>
            <person name="Klenk H.-P."/>
        </authorList>
    </citation>
    <scope>NUCLEOTIDE SEQUENCE [LARGE SCALE GENOMIC DNA]</scope>
    <source>
        <strain evidence="9 10">DSM 19082</strain>
    </source>
</reference>
<dbReference type="InterPro" id="IPR001128">
    <property type="entry name" value="Cyt_P450"/>
</dbReference>
<keyword evidence="10" id="KW-1185">Reference proteome</keyword>
<keyword evidence="4 7" id="KW-0560">Oxidoreductase</keyword>
<dbReference type="Gene3D" id="1.10.630.10">
    <property type="entry name" value="Cytochrome P450"/>
    <property type="match status" value="1"/>
</dbReference>
<dbReference type="GO" id="GO:0020037">
    <property type="term" value="F:heme binding"/>
    <property type="evidence" value="ECO:0007669"/>
    <property type="project" value="InterPro"/>
</dbReference>
<evidence type="ECO:0000256" key="7">
    <source>
        <dbReference type="RuleBase" id="RU000461"/>
    </source>
</evidence>
<proteinExistence type="inferred from homology"/>
<accession>A0A852RYB9</accession>
<keyword evidence="5 7" id="KW-0408">Iron</keyword>
<dbReference type="InterPro" id="IPR002397">
    <property type="entry name" value="Cyt_P450_B"/>
</dbReference>
<evidence type="ECO:0000256" key="2">
    <source>
        <dbReference type="ARBA" id="ARBA00022617"/>
    </source>
</evidence>
<evidence type="ECO:0000256" key="4">
    <source>
        <dbReference type="ARBA" id="ARBA00023002"/>
    </source>
</evidence>
<dbReference type="AlphaFoldDB" id="A0A852RYB9"/>
<comment type="caution">
    <text evidence="9">The sequence shown here is derived from an EMBL/GenBank/DDBJ whole genome shotgun (WGS) entry which is preliminary data.</text>
</comment>
<evidence type="ECO:0000256" key="8">
    <source>
        <dbReference type="SAM" id="MobiDB-lite"/>
    </source>
</evidence>
<dbReference type="PRINTS" id="PR00359">
    <property type="entry name" value="BP450"/>
</dbReference>
<dbReference type="CDD" id="cd11030">
    <property type="entry name" value="CYP105-like"/>
    <property type="match status" value="1"/>
</dbReference>
<organism evidence="9 10">
    <name type="scientific">Nocardioides kongjuensis</name>
    <dbReference type="NCBI Taxonomy" id="349522"/>
    <lineage>
        <taxon>Bacteria</taxon>
        <taxon>Bacillati</taxon>
        <taxon>Actinomycetota</taxon>
        <taxon>Actinomycetes</taxon>
        <taxon>Propionibacteriales</taxon>
        <taxon>Nocardioidaceae</taxon>
        <taxon>Nocardioides</taxon>
    </lineage>
</organism>
<name>A0A852RYB9_9ACTN</name>
<sequence length="416" mass="46136">MEQPGCPHLRQFTLAPPAERPLDEPDYFGELRTECPVSKVKLSETKEAWLFTKFDDVKAVLADPRFSSESGRDGFPIEGQPGGLHPVNVGMFIRQDPPFHTKLRRMVVPAFTPKAVADAAEFIEKAIVARLDALAALPQPVDLVEAYAIAIPSDVIARIMGVPASETERFQQLTERLVTITLTPDELDEAMDAFIAFCDEMIALKRAEPGDDLITQLITDRLDTGEIDRDRLLGFIILLVLGGHDTTGGMIALGIFTLLKHPDQLALLRSGQRSWGVAVEEMLRIHSVARSGPRRVASEDLEVNGFQVRAGEGVIPSVLSANHDGEKYGPSRFRDFTIPEERPRHLAFGFGPHQCVGQNLARVEVGVAVERILERYPNMRLVDDRVENVQVRKDRGFWGLRELLVDLGPAAEGVER</sequence>
<dbReference type="PRINTS" id="PR00385">
    <property type="entry name" value="P450"/>
</dbReference>
<evidence type="ECO:0000256" key="5">
    <source>
        <dbReference type="ARBA" id="ARBA00023004"/>
    </source>
</evidence>
<keyword evidence="6 7" id="KW-0503">Monooxygenase</keyword>
<dbReference type="GO" id="GO:0016705">
    <property type="term" value="F:oxidoreductase activity, acting on paired donors, with incorporation or reduction of molecular oxygen"/>
    <property type="evidence" value="ECO:0007669"/>
    <property type="project" value="InterPro"/>
</dbReference>
<dbReference type="Proteomes" id="UP000582231">
    <property type="component" value="Unassembled WGS sequence"/>
</dbReference>
<dbReference type="InterPro" id="IPR017972">
    <property type="entry name" value="Cyt_P450_CS"/>
</dbReference>
<dbReference type="RefSeq" id="WP_179728965.1">
    <property type="nucleotide sequence ID" value="NZ_BAABEF010000001.1"/>
</dbReference>
<evidence type="ECO:0000256" key="1">
    <source>
        <dbReference type="ARBA" id="ARBA00010617"/>
    </source>
</evidence>
<dbReference type="SUPFAM" id="SSF48264">
    <property type="entry name" value="Cytochrome P450"/>
    <property type="match status" value="1"/>
</dbReference>
<comment type="similarity">
    <text evidence="1 7">Belongs to the cytochrome P450 family.</text>
</comment>
<dbReference type="EMBL" id="JACCBF010000001">
    <property type="protein sequence ID" value="NYD32844.1"/>
    <property type="molecule type" value="Genomic_DNA"/>
</dbReference>
<evidence type="ECO:0000256" key="6">
    <source>
        <dbReference type="ARBA" id="ARBA00023033"/>
    </source>
</evidence>
<feature type="region of interest" description="Disordered" evidence="8">
    <location>
        <begin position="1"/>
        <end position="23"/>
    </location>
</feature>
<dbReference type="PANTHER" id="PTHR46696:SF1">
    <property type="entry name" value="CYTOCHROME P450 YJIB-RELATED"/>
    <property type="match status" value="1"/>
</dbReference>
<evidence type="ECO:0000313" key="10">
    <source>
        <dbReference type="Proteomes" id="UP000582231"/>
    </source>
</evidence>
<dbReference type="Pfam" id="PF00067">
    <property type="entry name" value="p450"/>
    <property type="match status" value="1"/>
</dbReference>
<protein>
    <submittedName>
        <fullName evidence="9">Cytochrome P450</fullName>
    </submittedName>
</protein>